<dbReference type="AlphaFoldDB" id="A0A7J4XGL3"/>
<feature type="chain" id="PRO_5029476958" description="Calx-beta domain-containing protein" evidence="1">
    <location>
        <begin position="21"/>
        <end position="288"/>
    </location>
</feature>
<dbReference type="PROSITE" id="PS51257">
    <property type="entry name" value="PROKAR_LIPOPROTEIN"/>
    <property type="match status" value="1"/>
</dbReference>
<organism evidence="2 3">
    <name type="scientific">Bacteroides salyersiae</name>
    <dbReference type="NCBI Taxonomy" id="291644"/>
    <lineage>
        <taxon>Bacteria</taxon>
        <taxon>Pseudomonadati</taxon>
        <taxon>Bacteroidota</taxon>
        <taxon>Bacteroidia</taxon>
        <taxon>Bacteroidales</taxon>
        <taxon>Bacteroidaceae</taxon>
        <taxon>Bacteroides</taxon>
    </lineage>
</organism>
<dbReference type="InterPro" id="IPR038081">
    <property type="entry name" value="CalX-like_sf"/>
</dbReference>
<dbReference type="SUPFAM" id="SSF141072">
    <property type="entry name" value="CalX-like"/>
    <property type="match status" value="1"/>
</dbReference>
<evidence type="ECO:0000256" key="1">
    <source>
        <dbReference type="SAM" id="SignalP"/>
    </source>
</evidence>
<dbReference type="Gene3D" id="2.60.40.2030">
    <property type="match status" value="1"/>
</dbReference>
<dbReference type="EMBL" id="VWMK01000015">
    <property type="protein sequence ID" value="KAA3762382.1"/>
    <property type="molecule type" value="Genomic_DNA"/>
</dbReference>
<evidence type="ECO:0000313" key="2">
    <source>
        <dbReference type="EMBL" id="KAA3762382.1"/>
    </source>
</evidence>
<accession>A0A7J4XGL3</accession>
<reference evidence="2 3" key="1">
    <citation type="journal article" date="2019" name="Nat. Med.">
        <title>A library of human gut bacterial isolates paired with longitudinal multiomics data enables mechanistic microbiome research.</title>
        <authorList>
            <person name="Poyet M."/>
            <person name="Groussin M."/>
            <person name="Gibbons S.M."/>
            <person name="Avila-Pacheco J."/>
            <person name="Jiang X."/>
            <person name="Kearney S.M."/>
            <person name="Perrotta A.R."/>
            <person name="Berdy B."/>
            <person name="Zhao S."/>
            <person name="Lieberman T.D."/>
            <person name="Swanson P.K."/>
            <person name="Smith M."/>
            <person name="Roesemann S."/>
            <person name="Alexander J.E."/>
            <person name="Rich S.A."/>
            <person name="Livny J."/>
            <person name="Vlamakis H."/>
            <person name="Clish C."/>
            <person name="Bullock K."/>
            <person name="Deik A."/>
            <person name="Scott J."/>
            <person name="Pierce K.A."/>
            <person name="Xavier R.J."/>
            <person name="Alm E.J."/>
        </authorList>
    </citation>
    <scope>NUCLEOTIDE SEQUENCE [LARGE SCALE GENOMIC DNA]</scope>
    <source>
        <strain evidence="2 3">BIOML-A10</strain>
    </source>
</reference>
<proteinExistence type="predicted"/>
<protein>
    <recommendedName>
        <fullName evidence="4">Calx-beta domain-containing protein</fullName>
    </recommendedName>
</protein>
<gene>
    <name evidence="2" type="ORF">F3F73_14915</name>
</gene>
<dbReference type="RefSeq" id="WP_130059455.1">
    <property type="nucleotide sequence ID" value="NZ_JADNPJ010000012.1"/>
</dbReference>
<name>A0A7J4XGL3_9BACE</name>
<sequence>MNYLKRFAILLLPLIMIACNDDDNLNTGTATVEFQSAEIEIKELTSSLNLPIVVKGENNGFIKVRIEMKDNNSGFENDKDILITDYNLVIPAGVESVNVETLLSIANDEIEQNRSFSIAIAHVEGATAGSNAICKVNILENSPLEGKYMMEGKSQLQTPNGVTNYACTLTSVDESFEQLYLDFGQGGAALVEVEATENQGEYKLTIAASQVIGTYNGDNVELTHKAVSNGRWVKTTDPITGIFKNKVVTFEMGHALGLEVPAVEGWLGLVGSYTDDSGNSIPLKFIKQ</sequence>
<evidence type="ECO:0000313" key="3">
    <source>
        <dbReference type="Proteomes" id="UP000422221"/>
    </source>
</evidence>
<keyword evidence="1" id="KW-0732">Signal</keyword>
<feature type="signal peptide" evidence="1">
    <location>
        <begin position="1"/>
        <end position="20"/>
    </location>
</feature>
<evidence type="ECO:0008006" key="4">
    <source>
        <dbReference type="Google" id="ProtNLM"/>
    </source>
</evidence>
<comment type="caution">
    <text evidence="2">The sequence shown here is derived from an EMBL/GenBank/DDBJ whole genome shotgun (WGS) entry which is preliminary data.</text>
</comment>
<dbReference type="Proteomes" id="UP000422221">
    <property type="component" value="Unassembled WGS sequence"/>
</dbReference>